<dbReference type="EMBL" id="FXZM01000010">
    <property type="protein sequence ID" value="SMY12590.1"/>
    <property type="molecule type" value="Genomic_DNA"/>
</dbReference>
<accession>A0A2H1L776</accession>
<dbReference type="RefSeq" id="WP_101589519.1">
    <property type="nucleotide sequence ID" value="NZ_FXZM01000010.1"/>
</dbReference>
<proteinExistence type="predicted"/>
<evidence type="ECO:0000313" key="3">
    <source>
        <dbReference type="Proteomes" id="UP000234462"/>
    </source>
</evidence>
<dbReference type="Proteomes" id="UP000234462">
    <property type="component" value="Unassembled WGS sequence"/>
</dbReference>
<dbReference type="OrthoDB" id="4804545at2"/>
<gene>
    <name evidence="2" type="ORF">BJEO58_02188</name>
</gene>
<evidence type="ECO:0000256" key="1">
    <source>
        <dbReference type="SAM" id="Coils"/>
    </source>
</evidence>
<dbReference type="AlphaFoldDB" id="A0A2H1L776"/>
<feature type="coiled-coil region" evidence="1">
    <location>
        <begin position="5"/>
        <end position="32"/>
    </location>
</feature>
<evidence type="ECO:0000313" key="2">
    <source>
        <dbReference type="EMBL" id="SMY12590.1"/>
    </source>
</evidence>
<sequence>MSRFRSGLDERIAELRHRLAAAREDEDQHEEELLLGDLETLVDIAGRSDVDTTELEAVLAVETGAIPIIPSPDDSTA</sequence>
<keyword evidence="3" id="KW-1185">Reference proteome</keyword>
<protein>
    <submittedName>
        <fullName evidence="2">Uncharacterized protein</fullName>
    </submittedName>
</protein>
<organism evidence="2 3">
    <name type="scientific">Brevibacterium jeotgali</name>
    <dbReference type="NCBI Taxonomy" id="1262550"/>
    <lineage>
        <taxon>Bacteria</taxon>
        <taxon>Bacillati</taxon>
        <taxon>Actinomycetota</taxon>
        <taxon>Actinomycetes</taxon>
        <taxon>Micrococcales</taxon>
        <taxon>Brevibacteriaceae</taxon>
        <taxon>Brevibacterium</taxon>
    </lineage>
</organism>
<keyword evidence="1" id="KW-0175">Coiled coil</keyword>
<name>A0A2H1L776_9MICO</name>
<reference evidence="3" key="1">
    <citation type="submission" date="2017-03" db="EMBL/GenBank/DDBJ databases">
        <authorList>
            <person name="Monnet C."/>
        </authorList>
    </citation>
    <scope>NUCLEOTIDE SEQUENCE [LARGE SCALE GENOMIC DNA]</scope>
    <source>
        <strain evidence="3">SJ5-8</strain>
    </source>
</reference>